<gene>
    <name evidence="2" type="ORF">EZS28_011258</name>
</gene>
<feature type="non-terminal residue" evidence="2">
    <location>
        <position position="243"/>
    </location>
</feature>
<sequence>MRSNIIDNPAEQESKRQQLLRSSSSADVSFDIETDTKQGKITLIQKGGKVESSVTLRFHFVDLEVQFNMSSFVRESAADHFSVLKQNFEMKIPLKLTNEVIITEETIIEVPKAVKGKNAFVEAEYCGIRKISSLFVSSMDIAIQERTGRIIVKHSTNKRSLPQIYIKVQKQVNNSVNSGGKGQFVKDGFTDLCGCFDYASVNQEIVFNEVRIPPSLDAFNNGPNASMIEKIQFDKLIDRIKEE</sequence>
<evidence type="ECO:0000313" key="3">
    <source>
        <dbReference type="Proteomes" id="UP000324800"/>
    </source>
</evidence>
<accession>A0A5J4WE32</accession>
<proteinExistence type="predicted"/>
<dbReference type="EMBL" id="SNRW01002301">
    <property type="protein sequence ID" value="KAA6393217.1"/>
    <property type="molecule type" value="Genomic_DNA"/>
</dbReference>
<reference evidence="2 3" key="1">
    <citation type="submission" date="2019-03" db="EMBL/GenBank/DDBJ databases">
        <title>Single cell metagenomics reveals metabolic interactions within the superorganism composed of flagellate Streblomastix strix and complex community of Bacteroidetes bacteria on its surface.</title>
        <authorList>
            <person name="Treitli S.C."/>
            <person name="Kolisko M."/>
            <person name="Husnik F."/>
            <person name="Keeling P."/>
            <person name="Hampl V."/>
        </authorList>
    </citation>
    <scope>NUCLEOTIDE SEQUENCE [LARGE SCALE GENOMIC DNA]</scope>
    <source>
        <strain evidence="2">ST1C</strain>
    </source>
</reference>
<protein>
    <submittedName>
        <fullName evidence="2">Uncharacterized protein</fullName>
    </submittedName>
</protein>
<organism evidence="2 3">
    <name type="scientific">Streblomastix strix</name>
    <dbReference type="NCBI Taxonomy" id="222440"/>
    <lineage>
        <taxon>Eukaryota</taxon>
        <taxon>Metamonada</taxon>
        <taxon>Preaxostyla</taxon>
        <taxon>Oxymonadida</taxon>
        <taxon>Streblomastigidae</taxon>
        <taxon>Streblomastix</taxon>
    </lineage>
</organism>
<feature type="region of interest" description="Disordered" evidence="1">
    <location>
        <begin position="1"/>
        <end position="22"/>
    </location>
</feature>
<comment type="caution">
    <text evidence="2">The sequence shown here is derived from an EMBL/GenBank/DDBJ whole genome shotgun (WGS) entry which is preliminary data.</text>
</comment>
<dbReference type="Proteomes" id="UP000324800">
    <property type="component" value="Unassembled WGS sequence"/>
</dbReference>
<dbReference type="OrthoDB" id="17798at2759"/>
<dbReference type="AlphaFoldDB" id="A0A5J4WE32"/>
<evidence type="ECO:0000313" key="2">
    <source>
        <dbReference type="EMBL" id="KAA6393217.1"/>
    </source>
</evidence>
<name>A0A5J4WE32_9EUKA</name>
<evidence type="ECO:0000256" key="1">
    <source>
        <dbReference type="SAM" id="MobiDB-lite"/>
    </source>
</evidence>